<gene>
    <name evidence="3" type="ORF">GCM10022202_16150</name>
</gene>
<comment type="caution">
    <text evidence="3">The sequence shown here is derived from an EMBL/GenBank/DDBJ whole genome shotgun (WGS) entry which is preliminary data.</text>
</comment>
<proteinExistence type="predicted"/>
<sequence>MAGGGESSAHVSLTAAKPSLLVHIRGVAVHLPPRVRDGVGMDIDDALGMFDGVARVRALLDLGIGDARIRRAVAEGRLRRPRRGWVAAPHADALLVAAAEVGVVLTCVTQARRLGIWTASADTHHVGAAPHAKLVRPPRTGTHVHWAQPAVPRGPGVLSDPVGNVPAILAVCQPYETGLAAWESAMRLGMLDREVMRRLDLAPDARRLLAEARPFADAGTETVVMSRLRWLRLPMQRQVVIAGRRVDLLVGDRLVIQIDGGHHVDSQRMADNEHDARLRLMGYHVIRVGYRQIFDDWATVQGLIARGGARAAPRCALRRRTRRRRNPEPDSLRRKRDLRRRRAGAGADRVPVGRGG</sequence>
<feature type="region of interest" description="Disordered" evidence="1">
    <location>
        <begin position="320"/>
        <end position="356"/>
    </location>
</feature>
<dbReference type="Pfam" id="PF04480">
    <property type="entry name" value="DUF559"/>
    <property type="match status" value="1"/>
</dbReference>
<dbReference type="Proteomes" id="UP001410795">
    <property type="component" value="Unassembled WGS sequence"/>
</dbReference>
<dbReference type="Gene3D" id="3.40.960.10">
    <property type="entry name" value="VSR Endonuclease"/>
    <property type="match status" value="1"/>
</dbReference>
<accession>A0ABP7BES4</accession>
<feature type="domain" description="DUF559" evidence="2">
    <location>
        <begin position="232"/>
        <end position="304"/>
    </location>
</feature>
<dbReference type="EMBL" id="BAAAYV010000006">
    <property type="protein sequence ID" value="GAA3656651.1"/>
    <property type="molecule type" value="Genomic_DNA"/>
</dbReference>
<protein>
    <recommendedName>
        <fullName evidence="2">DUF559 domain-containing protein</fullName>
    </recommendedName>
</protein>
<name>A0ABP7BES4_9MICO</name>
<evidence type="ECO:0000256" key="1">
    <source>
        <dbReference type="SAM" id="MobiDB-lite"/>
    </source>
</evidence>
<dbReference type="InterPro" id="IPR007569">
    <property type="entry name" value="DUF559"/>
</dbReference>
<reference evidence="4" key="1">
    <citation type="journal article" date="2019" name="Int. J. Syst. Evol. Microbiol.">
        <title>The Global Catalogue of Microorganisms (GCM) 10K type strain sequencing project: providing services to taxonomists for standard genome sequencing and annotation.</title>
        <authorList>
            <consortium name="The Broad Institute Genomics Platform"/>
            <consortium name="The Broad Institute Genome Sequencing Center for Infectious Disease"/>
            <person name="Wu L."/>
            <person name="Ma J."/>
        </authorList>
    </citation>
    <scope>NUCLEOTIDE SEQUENCE [LARGE SCALE GENOMIC DNA]</scope>
    <source>
        <strain evidence="4">JCM 16546</strain>
    </source>
</reference>
<keyword evidence="4" id="KW-1185">Reference proteome</keyword>
<feature type="compositionally biased region" description="Low complexity" evidence="1">
    <location>
        <begin position="344"/>
        <end position="356"/>
    </location>
</feature>
<evidence type="ECO:0000313" key="3">
    <source>
        <dbReference type="EMBL" id="GAA3656651.1"/>
    </source>
</evidence>
<evidence type="ECO:0000259" key="2">
    <source>
        <dbReference type="Pfam" id="PF04480"/>
    </source>
</evidence>
<evidence type="ECO:0000313" key="4">
    <source>
        <dbReference type="Proteomes" id="UP001410795"/>
    </source>
</evidence>
<feature type="compositionally biased region" description="Basic residues" evidence="1">
    <location>
        <begin position="333"/>
        <end position="343"/>
    </location>
</feature>
<organism evidence="3 4">
    <name type="scientific">Microbacterium marinilacus</name>
    <dbReference type="NCBI Taxonomy" id="415209"/>
    <lineage>
        <taxon>Bacteria</taxon>
        <taxon>Bacillati</taxon>
        <taxon>Actinomycetota</taxon>
        <taxon>Actinomycetes</taxon>
        <taxon>Micrococcales</taxon>
        <taxon>Microbacteriaceae</taxon>
        <taxon>Microbacterium</taxon>
    </lineage>
</organism>